<dbReference type="KEGG" id="msw:MSSIT_1866"/>
<name>A0A0E3P4S9_9EURY</name>
<dbReference type="PATRIC" id="fig|1434120.4.peg.2390"/>
<accession>A0A0E3P4S9</accession>
<dbReference type="Proteomes" id="UP000033111">
    <property type="component" value="Chromosome"/>
</dbReference>
<dbReference type="HOGENOM" id="CLU_081549_0_0_2"/>
<proteinExistence type="predicted"/>
<dbReference type="InterPro" id="IPR005537">
    <property type="entry name" value="RAMP_III_fam"/>
</dbReference>
<evidence type="ECO:0000259" key="2">
    <source>
        <dbReference type="Pfam" id="PF03787"/>
    </source>
</evidence>
<keyword evidence="1" id="KW-0051">Antiviral defense</keyword>
<gene>
    <name evidence="3" type="ORF">MSSIT_1866</name>
</gene>
<protein>
    <submittedName>
        <fullName evidence="3">DUF324 domain containing Cmr6-like protein</fullName>
    </submittedName>
</protein>
<dbReference type="AlphaFoldDB" id="A0A0E3P4S9"/>
<dbReference type="EMBL" id="CP009506">
    <property type="protein sequence ID" value="AKB28585.1"/>
    <property type="molecule type" value="Genomic_DNA"/>
</dbReference>
<evidence type="ECO:0000313" key="4">
    <source>
        <dbReference type="Proteomes" id="UP000033111"/>
    </source>
</evidence>
<sequence length="334" mass="38375">MRTMGYTCFEIRFKAKSPIFIGSRKIGFIQQARRYIPGKTMWGALTANAARKLIDEGIKYNPKVYEEVGKCIERYVKNTYFFPEITDQENGNIQHTFNPIFTQEGLKYGKCSEREFESTFISSFVSTATVGNRNSAMDESLHETEYILNKVNCKTLDKINCGVMQVYWKGYLFVKEDISEKCSVKNSEKFEEIELGYENTSIKLFEALNEIHVGGDLRYGFGKLELRITEVKKIERTPVFDWFLESAEDRLIFNKDNGNKGVPIFGHLLLDSEKSIKYRGELEPLVGRMYDLKKGFGRYLSSNGVAFVPGTCFEEKINKIELGSFGLLKFANLE</sequence>
<evidence type="ECO:0000313" key="3">
    <source>
        <dbReference type="EMBL" id="AKB28585.1"/>
    </source>
</evidence>
<keyword evidence="4" id="KW-1185">Reference proteome</keyword>
<reference evidence="3 4" key="1">
    <citation type="submission" date="2014-07" db="EMBL/GenBank/DDBJ databases">
        <title>Methanogenic archaea and the global carbon cycle.</title>
        <authorList>
            <person name="Henriksen J.R."/>
            <person name="Luke J."/>
            <person name="Reinhart S."/>
            <person name="Benedict M.N."/>
            <person name="Youngblut N.D."/>
            <person name="Metcalf M.E."/>
            <person name="Whitaker R.J."/>
            <person name="Metcalf W.W."/>
        </authorList>
    </citation>
    <scope>NUCLEOTIDE SEQUENCE [LARGE SCALE GENOMIC DNA]</scope>
    <source>
        <strain evidence="3 4">T4/M</strain>
    </source>
</reference>
<dbReference type="Pfam" id="PF03787">
    <property type="entry name" value="RAMPs"/>
    <property type="match status" value="1"/>
</dbReference>
<dbReference type="GO" id="GO:0051607">
    <property type="term" value="P:defense response to virus"/>
    <property type="evidence" value="ECO:0007669"/>
    <property type="project" value="UniProtKB-KW"/>
</dbReference>
<feature type="domain" description="CRISPR type III-associated protein" evidence="2">
    <location>
        <begin position="13"/>
        <end position="225"/>
    </location>
</feature>
<evidence type="ECO:0000256" key="1">
    <source>
        <dbReference type="ARBA" id="ARBA00023118"/>
    </source>
</evidence>
<organism evidence="3 4">
    <name type="scientific">Methanosarcina siciliae T4/M</name>
    <dbReference type="NCBI Taxonomy" id="1434120"/>
    <lineage>
        <taxon>Archaea</taxon>
        <taxon>Methanobacteriati</taxon>
        <taxon>Methanobacteriota</taxon>
        <taxon>Stenosarchaea group</taxon>
        <taxon>Methanomicrobia</taxon>
        <taxon>Methanosarcinales</taxon>
        <taxon>Methanosarcinaceae</taxon>
        <taxon>Methanosarcina</taxon>
    </lineage>
</organism>